<dbReference type="KEGG" id="saca:FFV09_06195"/>
<dbReference type="OrthoDB" id="9795873at2"/>
<dbReference type="Proteomes" id="UP000316968">
    <property type="component" value="Chromosome"/>
</dbReference>
<keyword evidence="2" id="KW-1185">Reference proteome</keyword>
<dbReference type="AlphaFoldDB" id="A0A4Y6UW42"/>
<name>A0A4Y6UW42_SACBS</name>
<dbReference type="SUPFAM" id="SSF48208">
    <property type="entry name" value="Six-hairpin glycosidases"/>
    <property type="match status" value="2"/>
</dbReference>
<sequence>MNTAPNPDALSLSYLRRLTDDTGIFQHTKFGVPDRFHGYTSDDNARALIAAALAYAAQPGETTLDLAHTYTAFLYHAQNDDGSFRNFMNYDRSFAETIGSEDCQGRCAWALGSAIADSPLPDNLQNTCKYMLNRALPHLEEIRSPRAMAYALIGLTSILDAPGALLYAFPYGDADAPDPEFLPRTRIEALVDKMAGRLLGSYRTYRRDDWHWYEDSITYGNAMLPWALLKASRLPNRTEYAEAARESLDFLLQKTSAPEGYFKPIGSDGWYVRGEAPAPYDEQPIEAAETLLACLEAYDLLGDPAYRAFAVRCYDWFHGSNSLRKSLIDARTGACYDGLHARGLNLNQGSENIVSYCTAQAAMRPLRHDEPAAAAGGQRS</sequence>
<organism evidence="1 2">
    <name type="scientific">Saccharibacillus brassicae</name>
    <dbReference type="NCBI Taxonomy" id="2583377"/>
    <lineage>
        <taxon>Bacteria</taxon>
        <taxon>Bacillati</taxon>
        <taxon>Bacillota</taxon>
        <taxon>Bacilli</taxon>
        <taxon>Bacillales</taxon>
        <taxon>Paenibacillaceae</taxon>
        <taxon>Saccharibacillus</taxon>
    </lineage>
</organism>
<reference evidence="1 2" key="1">
    <citation type="submission" date="2019-06" db="EMBL/GenBank/DDBJ databases">
        <title>Saccharibacillus brassicae sp. nov., an endophytic bacterium isolated from Chinese cabbage seeds (Brassica pekinensis).</title>
        <authorList>
            <person name="Jiang L."/>
            <person name="Lee J."/>
            <person name="Kim S.W."/>
        </authorList>
    </citation>
    <scope>NUCLEOTIDE SEQUENCE [LARGE SCALE GENOMIC DNA]</scope>
    <source>
        <strain evidence="2">KCTC 43072 / ATSA2</strain>
    </source>
</reference>
<dbReference type="EMBL" id="CP041217">
    <property type="protein sequence ID" value="QDH20487.1"/>
    <property type="molecule type" value="Genomic_DNA"/>
</dbReference>
<protein>
    <submittedName>
        <fullName evidence="1">Glycosyltransferase</fullName>
    </submittedName>
</protein>
<dbReference type="GO" id="GO:0005975">
    <property type="term" value="P:carbohydrate metabolic process"/>
    <property type="evidence" value="ECO:0007669"/>
    <property type="project" value="InterPro"/>
</dbReference>
<proteinExistence type="predicted"/>
<evidence type="ECO:0000313" key="1">
    <source>
        <dbReference type="EMBL" id="QDH20487.1"/>
    </source>
</evidence>
<dbReference type="RefSeq" id="WP_141446994.1">
    <property type="nucleotide sequence ID" value="NZ_CP041217.1"/>
</dbReference>
<keyword evidence="1" id="KW-0808">Transferase</keyword>
<dbReference type="Gene3D" id="1.50.10.20">
    <property type="match status" value="1"/>
</dbReference>
<dbReference type="InterPro" id="IPR008928">
    <property type="entry name" value="6-hairpin_glycosidase_sf"/>
</dbReference>
<gene>
    <name evidence="1" type="ORF">FFV09_06195</name>
</gene>
<dbReference type="GO" id="GO:0016740">
    <property type="term" value="F:transferase activity"/>
    <property type="evidence" value="ECO:0007669"/>
    <property type="project" value="UniProtKB-KW"/>
</dbReference>
<evidence type="ECO:0000313" key="2">
    <source>
        <dbReference type="Proteomes" id="UP000316968"/>
    </source>
</evidence>
<accession>A0A4Y6UW42</accession>